<evidence type="ECO:0000313" key="4">
    <source>
        <dbReference type="Proteomes" id="UP000077266"/>
    </source>
</evidence>
<evidence type="ECO:0000259" key="2">
    <source>
        <dbReference type="Pfam" id="PF00266"/>
    </source>
</evidence>
<dbReference type="PANTHER" id="PTHR14237:SF80">
    <property type="entry name" value="MOLYBDENUM COFACTOR SULFURASE"/>
    <property type="match status" value="1"/>
</dbReference>
<dbReference type="SUPFAM" id="SSF53383">
    <property type="entry name" value="PLP-dependent transferases"/>
    <property type="match status" value="1"/>
</dbReference>
<dbReference type="Proteomes" id="UP000077266">
    <property type="component" value="Unassembled WGS sequence"/>
</dbReference>
<feature type="compositionally biased region" description="Basic and acidic residues" evidence="1">
    <location>
        <begin position="62"/>
        <end position="83"/>
    </location>
</feature>
<dbReference type="OrthoDB" id="10264306at2759"/>
<keyword evidence="3" id="KW-0808">Transferase</keyword>
<dbReference type="InterPro" id="IPR015424">
    <property type="entry name" value="PyrdxlP-dep_Trfase"/>
</dbReference>
<protein>
    <submittedName>
        <fullName evidence="3">PLP-dependent transferase</fullName>
    </submittedName>
</protein>
<dbReference type="EMBL" id="KV425929">
    <property type="protein sequence ID" value="KZV97532.1"/>
    <property type="molecule type" value="Genomic_DNA"/>
</dbReference>
<sequence length="583" mass="63001">MFSVEGTSHSTVKTSTRTSLRDIARHAIQGLRIRRHSNAQLRSPPETPKSPKSATIIVEPSSRLDPKGTLHSPSSEKRNSNHDVDVGYDNAFAAFKQRYPEYAQTSPLDDLRAAEYARLNAGETYLDWMGSAVFPQSLVEQHAATLLDPRNVFGNAHSRSASSQLSASHAEDARRAVLQFFDADPVEYIVVFTQNASAALKLVGEAYPFTPQTSLVLGVDSHNSVHGLRVFAEKGGADVRYFGCGERGGVDNESLRECLTSKSSPEHSLLVLTGLSNVTGAKARLSDILPSAREGGFDVLLDAAALAPTSRISLRSTPVDAMAISFYKMFGYPTGVGALVARREFLRGLRRPWFAGGTVDVVQVPGSGALSYTYLPHGELAGQSDRDVERWEDGTVNFLSLGAVSRGLALLTQYQDILPLRLSILSHYLVTELLRLRHSSGSSMVHIVSTLPTPLTAPRAKASSGAVIAFILLSSRGEPVRNDMAEQAAQGQVALRAGCHCNPGAVISLLHRSGFFAGVDGSDPMRWMENIHLRPESASKNAVANSLFAGDSAFGVLRFSLGLATNFRDVWNAIHWVKQLPVA</sequence>
<dbReference type="InterPro" id="IPR000192">
    <property type="entry name" value="Aminotrans_V_dom"/>
</dbReference>
<dbReference type="InterPro" id="IPR015421">
    <property type="entry name" value="PyrdxlP-dep_Trfase_major"/>
</dbReference>
<dbReference type="STRING" id="1314781.A0A165L8Z6"/>
<dbReference type="GO" id="GO:0008265">
    <property type="term" value="F:molybdenum cofactor sulfurtransferase activity"/>
    <property type="evidence" value="ECO:0007669"/>
    <property type="project" value="TreeGrafter"/>
</dbReference>
<organism evidence="3 4">
    <name type="scientific">Exidia glandulosa HHB12029</name>
    <dbReference type="NCBI Taxonomy" id="1314781"/>
    <lineage>
        <taxon>Eukaryota</taxon>
        <taxon>Fungi</taxon>
        <taxon>Dikarya</taxon>
        <taxon>Basidiomycota</taxon>
        <taxon>Agaricomycotina</taxon>
        <taxon>Agaricomycetes</taxon>
        <taxon>Auriculariales</taxon>
        <taxon>Exidiaceae</taxon>
        <taxon>Exidia</taxon>
    </lineage>
</organism>
<feature type="domain" description="Aminotransferase class V" evidence="2">
    <location>
        <begin position="125"/>
        <end position="411"/>
    </location>
</feature>
<dbReference type="AlphaFoldDB" id="A0A165L8Z6"/>
<dbReference type="Pfam" id="PF00266">
    <property type="entry name" value="Aminotran_5"/>
    <property type="match status" value="1"/>
</dbReference>
<name>A0A165L8Z6_EXIGL</name>
<feature type="region of interest" description="Disordered" evidence="1">
    <location>
        <begin position="35"/>
        <end position="83"/>
    </location>
</feature>
<dbReference type="InterPro" id="IPR015422">
    <property type="entry name" value="PyrdxlP-dep_Trfase_small"/>
</dbReference>
<proteinExistence type="predicted"/>
<evidence type="ECO:0000256" key="1">
    <source>
        <dbReference type="SAM" id="MobiDB-lite"/>
    </source>
</evidence>
<feature type="region of interest" description="Disordered" evidence="1">
    <location>
        <begin position="1"/>
        <end position="20"/>
    </location>
</feature>
<dbReference type="Gene3D" id="3.40.640.10">
    <property type="entry name" value="Type I PLP-dependent aspartate aminotransferase-like (Major domain)"/>
    <property type="match status" value="1"/>
</dbReference>
<dbReference type="GO" id="GO:0043545">
    <property type="term" value="P:molybdopterin cofactor metabolic process"/>
    <property type="evidence" value="ECO:0007669"/>
    <property type="project" value="TreeGrafter"/>
</dbReference>
<dbReference type="InParanoid" id="A0A165L8Z6"/>
<dbReference type="Gene3D" id="3.90.1150.10">
    <property type="entry name" value="Aspartate Aminotransferase, domain 1"/>
    <property type="match status" value="1"/>
</dbReference>
<reference evidence="3 4" key="1">
    <citation type="journal article" date="2016" name="Mol. Biol. Evol.">
        <title>Comparative Genomics of Early-Diverging Mushroom-Forming Fungi Provides Insights into the Origins of Lignocellulose Decay Capabilities.</title>
        <authorList>
            <person name="Nagy L.G."/>
            <person name="Riley R."/>
            <person name="Tritt A."/>
            <person name="Adam C."/>
            <person name="Daum C."/>
            <person name="Floudas D."/>
            <person name="Sun H."/>
            <person name="Yadav J.S."/>
            <person name="Pangilinan J."/>
            <person name="Larsson K.H."/>
            <person name="Matsuura K."/>
            <person name="Barry K."/>
            <person name="Labutti K."/>
            <person name="Kuo R."/>
            <person name="Ohm R.A."/>
            <person name="Bhattacharya S.S."/>
            <person name="Shirouzu T."/>
            <person name="Yoshinaga Y."/>
            <person name="Martin F.M."/>
            <person name="Grigoriev I.V."/>
            <person name="Hibbett D.S."/>
        </authorList>
    </citation>
    <scope>NUCLEOTIDE SEQUENCE [LARGE SCALE GENOMIC DNA]</scope>
    <source>
        <strain evidence="3 4">HHB12029</strain>
    </source>
</reference>
<dbReference type="PANTHER" id="PTHR14237">
    <property type="entry name" value="MOLYBDOPTERIN COFACTOR SULFURASE MOSC"/>
    <property type="match status" value="1"/>
</dbReference>
<keyword evidence="4" id="KW-1185">Reference proteome</keyword>
<feature type="compositionally biased region" description="Polar residues" evidence="1">
    <location>
        <begin position="1"/>
        <end position="18"/>
    </location>
</feature>
<gene>
    <name evidence="3" type="ORF">EXIGLDRAFT_730464</name>
</gene>
<evidence type="ECO:0000313" key="3">
    <source>
        <dbReference type="EMBL" id="KZV97532.1"/>
    </source>
</evidence>
<accession>A0A165L8Z6</accession>